<evidence type="ECO:0000313" key="3">
    <source>
        <dbReference type="EMBL" id="MTH48985.1"/>
    </source>
</evidence>
<dbReference type="GO" id="GO:0043041">
    <property type="term" value="P:amino acid activation for nonribosomal peptide biosynthetic process"/>
    <property type="evidence" value="ECO:0007669"/>
    <property type="project" value="TreeGrafter"/>
</dbReference>
<accession>A0A6L6IRY0</accession>
<feature type="domain" description="AMP-dependent synthetase/ligase" evidence="2">
    <location>
        <begin position="5"/>
        <end position="200"/>
    </location>
</feature>
<gene>
    <name evidence="3" type="ORF">GJV78_22750</name>
</gene>
<dbReference type="InterPro" id="IPR020845">
    <property type="entry name" value="AMP-binding_CS"/>
</dbReference>
<dbReference type="PRINTS" id="PR00154">
    <property type="entry name" value="AMPBINDING"/>
</dbReference>
<dbReference type="Pfam" id="PF00501">
    <property type="entry name" value="AMP-binding"/>
    <property type="match status" value="1"/>
</dbReference>
<proteinExistence type="predicted"/>
<evidence type="ECO:0000313" key="4">
    <source>
        <dbReference type="Proteomes" id="UP000477739"/>
    </source>
</evidence>
<reference evidence="3 4" key="1">
    <citation type="submission" date="2019-11" db="EMBL/GenBank/DDBJ databases">
        <title>Escherichia alba sp. nov. isolated from the gut of plastic-eating superworms Zophobas atratus.</title>
        <authorList>
            <person name="Yang Y."/>
        </authorList>
    </citation>
    <scope>NUCLEOTIDE SEQUENCE [LARGE SCALE GENOMIC DNA]</scope>
    <source>
        <strain evidence="4">BIT-B35</strain>
    </source>
</reference>
<dbReference type="GO" id="GO:0044550">
    <property type="term" value="P:secondary metabolite biosynthetic process"/>
    <property type="evidence" value="ECO:0007669"/>
    <property type="project" value="TreeGrafter"/>
</dbReference>
<dbReference type="PANTHER" id="PTHR45527">
    <property type="entry name" value="NONRIBOSOMAL PEPTIDE SYNTHETASE"/>
    <property type="match status" value="1"/>
</dbReference>
<dbReference type="PANTHER" id="PTHR45527:SF1">
    <property type="entry name" value="FATTY ACID SYNTHASE"/>
    <property type="match status" value="1"/>
</dbReference>
<dbReference type="GO" id="GO:0016877">
    <property type="term" value="F:ligase activity, forming carbon-sulfur bonds"/>
    <property type="evidence" value="ECO:0007669"/>
    <property type="project" value="UniProtKB-ARBA"/>
</dbReference>
<dbReference type="Gene3D" id="3.40.50.12780">
    <property type="entry name" value="N-terminal domain of ligase-like"/>
    <property type="match status" value="1"/>
</dbReference>
<feature type="non-terminal residue" evidence="3">
    <location>
        <position position="201"/>
    </location>
</feature>
<dbReference type="OrthoDB" id="9757559at2"/>
<dbReference type="InterPro" id="IPR000873">
    <property type="entry name" value="AMP-dep_synth/lig_dom"/>
</dbReference>
<organism evidence="3 4">
    <name type="scientific">Intestinirhabdus alba</name>
    <dbReference type="NCBI Taxonomy" id="2899544"/>
    <lineage>
        <taxon>Bacteria</taxon>
        <taxon>Pseudomonadati</taxon>
        <taxon>Pseudomonadota</taxon>
        <taxon>Gammaproteobacteria</taxon>
        <taxon>Enterobacterales</taxon>
        <taxon>Enterobacteriaceae</taxon>
        <taxon>Intestinirhabdus</taxon>
    </lineage>
</organism>
<dbReference type="InterPro" id="IPR042099">
    <property type="entry name" value="ANL_N_sf"/>
</dbReference>
<protein>
    <submittedName>
        <fullName evidence="3">AMP-binding protein</fullName>
    </submittedName>
</protein>
<dbReference type="GO" id="GO:0031177">
    <property type="term" value="F:phosphopantetheine binding"/>
    <property type="evidence" value="ECO:0007669"/>
    <property type="project" value="TreeGrafter"/>
</dbReference>
<keyword evidence="1" id="KW-0436">Ligase</keyword>
<dbReference type="SUPFAM" id="SSF56801">
    <property type="entry name" value="Acetyl-CoA synthetase-like"/>
    <property type="match status" value="1"/>
</dbReference>
<dbReference type="InterPro" id="IPR020459">
    <property type="entry name" value="AMP-binding"/>
</dbReference>
<dbReference type="AlphaFoldDB" id="A0A6L6IRY0"/>
<dbReference type="Proteomes" id="UP000477739">
    <property type="component" value="Unassembled WGS sequence"/>
</dbReference>
<feature type="non-terminal residue" evidence="3">
    <location>
        <position position="1"/>
    </location>
</feature>
<dbReference type="GO" id="GO:0005737">
    <property type="term" value="C:cytoplasm"/>
    <property type="evidence" value="ECO:0007669"/>
    <property type="project" value="TreeGrafter"/>
</dbReference>
<dbReference type="EMBL" id="WMJZ01000135">
    <property type="protein sequence ID" value="MTH48985.1"/>
    <property type="molecule type" value="Genomic_DNA"/>
</dbReference>
<keyword evidence="4" id="KW-1185">Reference proteome</keyword>
<comment type="caution">
    <text evidence="3">The sequence shown here is derived from an EMBL/GenBank/DDBJ whole genome shotgun (WGS) entry which is preliminary data.</text>
</comment>
<dbReference type="PROSITE" id="PS00455">
    <property type="entry name" value="AMP_BINDING"/>
    <property type="match status" value="1"/>
</dbReference>
<evidence type="ECO:0000259" key="2">
    <source>
        <dbReference type="Pfam" id="PF00501"/>
    </source>
</evidence>
<name>A0A6L6IRY0_9ENTR</name>
<sequence length="201" mass="22005">DNPQVQGLTSRHLAYVIYTSGSTGMPKGVMVEHKGVLNYLYFANKKYGSNRCINSVLSSSIAFDATVTSLYTPWLSGGLVDIIKDGEELNVLPSTIMEVKNKTIVKVTPSLLSAMGKVFEVDKKMNIEVSFIVGGEQLPSSVLSVIKDISDGFKIFNEYGPTEAVVGCCIFDTRSFETEFDSVPVGKAIANTRLYLLNEQR</sequence>
<evidence type="ECO:0000256" key="1">
    <source>
        <dbReference type="ARBA" id="ARBA00022598"/>
    </source>
</evidence>